<name>A0A8H3B116_9AGAM</name>
<reference evidence="4" key="1">
    <citation type="submission" date="2021-01" db="EMBL/GenBank/DDBJ databases">
        <authorList>
            <person name="Kaushik A."/>
        </authorList>
    </citation>
    <scope>NUCLEOTIDE SEQUENCE</scope>
    <source>
        <strain evidence="4">AG6-10EEA</strain>
    </source>
</reference>
<comment type="caution">
    <text evidence="4">The sequence shown here is derived from an EMBL/GenBank/DDBJ whole genome shotgun (WGS) entry which is preliminary data.</text>
</comment>
<feature type="compositionally biased region" description="Polar residues" evidence="1">
    <location>
        <begin position="138"/>
        <end position="152"/>
    </location>
</feature>
<feature type="chain" id="PRO_5034592634" evidence="3">
    <location>
        <begin position="24"/>
        <end position="567"/>
    </location>
</feature>
<evidence type="ECO:0000313" key="4">
    <source>
        <dbReference type="EMBL" id="CAE6445395.1"/>
    </source>
</evidence>
<evidence type="ECO:0000256" key="1">
    <source>
        <dbReference type="SAM" id="MobiDB-lite"/>
    </source>
</evidence>
<dbReference type="Proteomes" id="UP000663853">
    <property type="component" value="Unassembled WGS sequence"/>
</dbReference>
<dbReference type="EMBL" id="CAJMXA010000879">
    <property type="protein sequence ID" value="CAE6445395.1"/>
    <property type="molecule type" value="Genomic_DNA"/>
</dbReference>
<accession>A0A8H3B116</accession>
<sequence length="567" mass="63232">MRRVDLDISIFSAILAFIPSIDALNVQQDQDSLDYTTFDNPPNVKIEFNINGPINIYPPHEFNHRFSDRQPDIVSWRDGWYFAVALLFVSVYLLWPRLRPEQKLPSSKGRTAAIASGRGLDVGDRDRLCNASGGASLVSPTRGRQLTTQVSNEGPRPVSPPLRVTESPASVKIIDKSVDLHVAQAERSLPVDQEEKVDVHQERVARPRARPRLQPSTRIRGAGAPVASSTPLKASLYEQVRWFILVIAVNHNGRTDPENDLRFWIATLWDSTHQRVTFKSLAGAKATLKNIENELTLLCSQARRAQGISRSHLLVYLTGEGDGAGGMYLSDATSISSEHIKLWLRQLQVKWKLDRPPTVVFDMCRYGADPNEPIIDMGPDMNIIYSCSPAEGALAMSFRRSDILFSAFALAFVMTSCNPTYLPNDSREEVTIADPGALKEALQEHLGKLANVVNLARRSGLAPVNVFAYALSKFHNVFRPRDLGLTKDLVPQTPDWRQARDLELIIDLADMISKMEKVREVHTFITTHDYFLDANSVSDPAPKYGPTLKNRTTQHHRGASKSAPVTS</sequence>
<proteinExistence type="predicted"/>
<feature type="transmembrane region" description="Helical" evidence="2">
    <location>
        <begin position="79"/>
        <end position="95"/>
    </location>
</feature>
<protein>
    <submittedName>
        <fullName evidence="4">Uncharacterized protein</fullName>
    </submittedName>
</protein>
<gene>
    <name evidence="4" type="ORF">RDB_LOCUS41932</name>
</gene>
<feature type="region of interest" description="Disordered" evidence="1">
    <location>
        <begin position="132"/>
        <end position="164"/>
    </location>
</feature>
<feature type="region of interest" description="Disordered" evidence="1">
    <location>
        <begin position="542"/>
        <end position="567"/>
    </location>
</feature>
<evidence type="ECO:0000256" key="3">
    <source>
        <dbReference type="SAM" id="SignalP"/>
    </source>
</evidence>
<dbReference type="AlphaFoldDB" id="A0A8H3B116"/>
<evidence type="ECO:0000256" key="2">
    <source>
        <dbReference type="SAM" id="Phobius"/>
    </source>
</evidence>
<keyword evidence="2" id="KW-1133">Transmembrane helix</keyword>
<keyword evidence="2" id="KW-0812">Transmembrane</keyword>
<keyword evidence="3" id="KW-0732">Signal</keyword>
<evidence type="ECO:0000313" key="5">
    <source>
        <dbReference type="Proteomes" id="UP000663853"/>
    </source>
</evidence>
<organism evidence="4 5">
    <name type="scientific">Rhizoctonia solani</name>
    <dbReference type="NCBI Taxonomy" id="456999"/>
    <lineage>
        <taxon>Eukaryota</taxon>
        <taxon>Fungi</taxon>
        <taxon>Dikarya</taxon>
        <taxon>Basidiomycota</taxon>
        <taxon>Agaricomycotina</taxon>
        <taxon>Agaricomycetes</taxon>
        <taxon>Cantharellales</taxon>
        <taxon>Ceratobasidiaceae</taxon>
        <taxon>Rhizoctonia</taxon>
    </lineage>
</organism>
<keyword evidence="2" id="KW-0472">Membrane</keyword>
<feature type="signal peptide" evidence="3">
    <location>
        <begin position="1"/>
        <end position="23"/>
    </location>
</feature>